<evidence type="ECO:0000256" key="4">
    <source>
        <dbReference type="ARBA" id="ARBA00022737"/>
    </source>
</evidence>
<dbReference type="GO" id="GO:0008270">
    <property type="term" value="F:zinc ion binding"/>
    <property type="evidence" value="ECO:0007669"/>
    <property type="project" value="UniProtKB-KW"/>
</dbReference>
<evidence type="ECO:0000256" key="8">
    <source>
        <dbReference type="ARBA" id="ARBA00023125"/>
    </source>
</evidence>
<protein>
    <recommendedName>
        <fullName evidence="12">C2H2-type domain-containing protein</fullName>
    </recommendedName>
</protein>
<accession>A0A423U9F8</accession>
<keyword evidence="7" id="KW-0805">Transcription regulation</keyword>
<proteinExistence type="inferred from homology"/>
<keyword evidence="5 11" id="KW-0863">Zinc-finger</keyword>
<evidence type="ECO:0000256" key="3">
    <source>
        <dbReference type="ARBA" id="ARBA00022723"/>
    </source>
</evidence>
<keyword evidence="10" id="KW-0539">Nucleus</keyword>
<dbReference type="InterPro" id="IPR013087">
    <property type="entry name" value="Znf_C2H2_type"/>
</dbReference>
<evidence type="ECO:0000259" key="12">
    <source>
        <dbReference type="PROSITE" id="PS50157"/>
    </source>
</evidence>
<evidence type="ECO:0000256" key="10">
    <source>
        <dbReference type="ARBA" id="ARBA00023242"/>
    </source>
</evidence>
<evidence type="ECO:0000313" key="13">
    <source>
        <dbReference type="EMBL" id="ROT85337.1"/>
    </source>
</evidence>
<comment type="similarity">
    <text evidence="2">Belongs to the krueppel C2H2-type zinc-finger protein family.</text>
</comment>
<dbReference type="EMBL" id="QCYY01000308">
    <property type="protein sequence ID" value="ROT85337.1"/>
    <property type="molecule type" value="Genomic_DNA"/>
</dbReference>
<evidence type="ECO:0000256" key="9">
    <source>
        <dbReference type="ARBA" id="ARBA00023163"/>
    </source>
</evidence>
<reference evidence="13 14" key="2">
    <citation type="submission" date="2019-01" db="EMBL/GenBank/DDBJ databases">
        <title>The decoding of complex shrimp genome reveals the adaptation for benthos swimmer, frequently molting mechanism and breeding impact on genome.</title>
        <authorList>
            <person name="Sun Y."/>
            <person name="Gao Y."/>
            <person name="Yu Y."/>
        </authorList>
    </citation>
    <scope>NUCLEOTIDE SEQUENCE [LARGE SCALE GENOMIC DNA]</scope>
    <source>
        <tissue evidence="13">Muscle</tissue>
    </source>
</reference>
<dbReference type="SUPFAM" id="SSF57667">
    <property type="entry name" value="beta-beta-alpha zinc fingers"/>
    <property type="match status" value="1"/>
</dbReference>
<keyword evidence="14" id="KW-1185">Reference proteome</keyword>
<feature type="domain" description="C2H2-type" evidence="12">
    <location>
        <begin position="34"/>
        <end position="61"/>
    </location>
</feature>
<evidence type="ECO:0000256" key="7">
    <source>
        <dbReference type="ARBA" id="ARBA00023015"/>
    </source>
</evidence>
<evidence type="ECO:0000256" key="1">
    <source>
        <dbReference type="ARBA" id="ARBA00004123"/>
    </source>
</evidence>
<organism evidence="13 14">
    <name type="scientific">Penaeus vannamei</name>
    <name type="common">Whiteleg shrimp</name>
    <name type="synonym">Litopenaeus vannamei</name>
    <dbReference type="NCBI Taxonomy" id="6689"/>
    <lineage>
        <taxon>Eukaryota</taxon>
        <taxon>Metazoa</taxon>
        <taxon>Ecdysozoa</taxon>
        <taxon>Arthropoda</taxon>
        <taxon>Crustacea</taxon>
        <taxon>Multicrustacea</taxon>
        <taxon>Malacostraca</taxon>
        <taxon>Eumalacostraca</taxon>
        <taxon>Eucarida</taxon>
        <taxon>Decapoda</taxon>
        <taxon>Dendrobranchiata</taxon>
        <taxon>Penaeoidea</taxon>
        <taxon>Penaeidae</taxon>
        <taxon>Penaeus</taxon>
    </lineage>
</organism>
<keyword evidence="6" id="KW-0862">Zinc</keyword>
<comment type="caution">
    <text evidence="13">The sequence shown here is derived from an EMBL/GenBank/DDBJ whole genome shotgun (WGS) entry which is preliminary data.</text>
</comment>
<dbReference type="InterPro" id="IPR036236">
    <property type="entry name" value="Znf_C2H2_sf"/>
</dbReference>
<dbReference type="PANTHER" id="PTHR45925">
    <property type="entry name" value="ZINC FINGER PROTEIN"/>
    <property type="match status" value="1"/>
</dbReference>
<evidence type="ECO:0000256" key="11">
    <source>
        <dbReference type="PROSITE-ProRule" id="PRU00042"/>
    </source>
</evidence>
<evidence type="ECO:0000313" key="14">
    <source>
        <dbReference type="Proteomes" id="UP000283509"/>
    </source>
</evidence>
<keyword evidence="9" id="KW-0804">Transcription</keyword>
<dbReference type="AlphaFoldDB" id="A0A423U9F8"/>
<dbReference type="GO" id="GO:0000978">
    <property type="term" value="F:RNA polymerase II cis-regulatory region sequence-specific DNA binding"/>
    <property type="evidence" value="ECO:0007669"/>
    <property type="project" value="TreeGrafter"/>
</dbReference>
<keyword evidence="8" id="KW-0238">DNA-binding</keyword>
<dbReference type="InterPro" id="IPR051967">
    <property type="entry name" value="Krueppel_C2H2-ZF"/>
</dbReference>
<dbReference type="OrthoDB" id="3437960at2759"/>
<evidence type="ECO:0000256" key="5">
    <source>
        <dbReference type="ARBA" id="ARBA00022771"/>
    </source>
</evidence>
<sequence>MGVGKVGLDRDGERTCGRGAPRIGKGFLTTTKIHQCPYCAYTTPVTTHLKDHLRTHTGEKPFSCPYCPYQATTKSKAWQQPSEGSQERSCCDREESHCWYQDSSVPLLSIYHH</sequence>
<comment type="subcellular location">
    <subcellularLocation>
        <location evidence="1">Nucleus</location>
    </subcellularLocation>
</comment>
<name>A0A423U9F8_PENVA</name>
<evidence type="ECO:0000256" key="2">
    <source>
        <dbReference type="ARBA" id="ARBA00006991"/>
    </source>
</evidence>
<keyword evidence="4" id="KW-0677">Repeat</keyword>
<evidence type="ECO:0000256" key="6">
    <source>
        <dbReference type="ARBA" id="ARBA00022833"/>
    </source>
</evidence>
<dbReference type="PROSITE" id="PS50157">
    <property type="entry name" value="ZINC_FINGER_C2H2_2"/>
    <property type="match status" value="1"/>
</dbReference>
<gene>
    <name evidence="13" type="ORF">C7M84_016499</name>
</gene>
<dbReference type="Gene3D" id="3.30.160.60">
    <property type="entry name" value="Classic Zinc Finger"/>
    <property type="match status" value="2"/>
</dbReference>
<dbReference type="Proteomes" id="UP000283509">
    <property type="component" value="Unassembled WGS sequence"/>
</dbReference>
<dbReference type="GO" id="GO:0005634">
    <property type="term" value="C:nucleus"/>
    <property type="evidence" value="ECO:0007669"/>
    <property type="project" value="UniProtKB-SubCell"/>
</dbReference>
<dbReference type="GO" id="GO:0000981">
    <property type="term" value="F:DNA-binding transcription factor activity, RNA polymerase II-specific"/>
    <property type="evidence" value="ECO:0007669"/>
    <property type="project" value="TreeGrafter"/>
</dbReference>
<keyword evidence="3" id="KW-0479">Metal-binding</keyword>
<reference evidence="13 14" key="1">
    <citation type="submission" date="2018-04" db="EMBL/GenBank/DDBJ databases">
        <authorList>
            <person name="Zhang X."/>
            <person name="Yuan J."/>
            <person name="Li F."/>
            <person name="Xiang J."/>
        </authorList>
    </citation>
    <scope>NUCLEOTIDE SEQUENCE [LARGE SCALE GENOMIC DNA]</scope>
    <source>
        <tissue evidence="13">Muscle</tissue>
    </source>
</reference>